<protein>
    <submittedName>
        <fullName evidence="2">Uncharacterized protein</fullName>
    </submittedName>
</protein>
<accession>A0A1M6GQW2</accession>
<evidence type="ECO:0000256" key="1">
    <source>
        <dbReference type="SAM" id="Phobius"/>
    </source>
</evidence>
<dbReference type="AlphaFoldDB" id="A0A1M6GQW2"/>
<dbReference type="Proteomes" id="UP000184171">
    <property type="component" value="Unassembled WGS sequence"/>
</dbReference>
<feature type="transmembrane region" description="Helical" evidence="1">
    <location>
        <begin position="12"/>
        <end position="31"/>
    </location>
</feature>
<name>A0A1M6GQW2_MALRU</name>
<dbReference type="STRING" id="1122189.SAMN02745165_01639"/>
<organism evidence="2 3">
    <name type="scientific">Malonomonas rubra DSM 5091</name>
    <dbReference type="NCBI Taxonomy" id="1122189"/>
    <lineage>
        <taxon>Bacteria</taxon>
        <taxon>Pseudomonadati</taxon>
        <taxon>Thermodesulfobacteriota</taxon>
        <taxon>Desulfuromonadia</taxon>
        <taxon>Desulfuromonadales</taxon>
        <taxon>Geopsychrobacteraceae</taxon>
        <taxon>Malonomonas</taxon>
    </lineage>
</organism>
<sequence>MQGVKDMTKNILLLIILLVVVAGIILGIHYLGSQVDNKKKYQHPITRPGASW</sequence>
<evidence type="ECO:0000313" key="2">
    <source>
        <dbReference type="EMBL" id="SHJ12347.1"/>
    </source>
</evidence>
<keyword evidence="1" id="KW-1133">Transmembrane helix</keyword>
<reference evidence="2 3" key="1">
    <citation type="submission" date="2016-11" db="EMBL/GenBank/DDBJ databases">
        <authorList>
            <person name="Jaros S."/>
            <person name="Januszkiewicz K."/>
            <person name="Wedrychowicz H."/>
        </authorList>
    </citation>
    <scope>NUCLEOTIDE SEQUENCE [LARGE SCALE GENOMIC DNA]</scope>
    <source>
        <strain evidence="2 3">DSM 5091</strain>
    </source>
</reference>
<keyword evidence="1" id="KW-0812">Transmembrane</keyword>
<evidence type="ECO:0000313" key="3">
    <source>
        <dbReference type="Proteomes" id="UP000184171"/>
    </source>
</evidence>
<keyword evidence="1" id="KW-0472">Membrane</keyword>
<proteinExistence type="predicted"/>
<keyword evidence="3" id="KW-1185">Reference proteome</keyword>
<gene>
    <name evidence="2" type="ORF">SAMN02745165_01639</name>
</gene>
<dbReference type="EMBL" id="FQZT01000004">
    <property type="protein sequence ID" value="SHJ12347.1"/>
    <property type="molecule type" value="Genomic_DNA"/>
</dbReference>